<accession>A0A410WWU5</accession>
<dbReference type="KEGG" id="pchi:PC41400_14800"/>
<dbReference type="Proteomes" id="UP000288943">
    <property type="component" value="Chromosome"/>
</dbReference>
<gene>
    <name evidence="1" type="ORF">M5X16_29305</name>
    <name evidence="2" type="ORF">PC41400_14800</name>
</gene>
<reference evidence="1 4" key="2">
    <citation type="submission" date="2022-05" db="EMBL/GenBank/DDBJ databases">
        <title>Genome Sequencing of Bee-Associated Microbes.</title>
        <authorList>
            <person name="Dunlap C."/>
        </authorList>
    </citation>
    <scope>NUCLEOTIDE SEQUENCE [LARGE SCALE GENOMIC DNA]</scope>
    <source>
        <strain evidence="1 4">NRRL B-23120</strain>
    </source>
</reference>
<dbReference type="Proteomes" id="UP001527202">
    <property type="component" value="Unassembled WGS sequence"/>
</dbReference>
<name>A0A410WWU5_9BACL</name>
<proteinExistence type="predicted"/>
<evidence type="ECO:0000313" key="2">
    <source>
        <dbReference type="EMBL" id="QAV18878.1"/>
    </source>
</evidence>
<organism evidence="2 3">
    <name type="scientific">Paenibacillus chitinolyticus</name>
    <dbReference type="NCBI Taxonomy" id="79263"/>
    <lineage>
        <taxon>Bacteria</taxon>
        <taxon>Bacillati</taxon>
        <taxon>Bacillota</taxon>
        <taxon>Bacilli</taxon>
        <taxon>Bacillales</taxon>
        <taxon>Paenibacillaceae</taxon>
        <taxon>Paenibacillus</taxon>
    </lineage>
</organism>
<sequence length="69" mass="7995">MNDYTIGLVYSDKGCDIYFGLKTKVMNVLTAANLAGSRPYAKFYRTEDKMLLQLEYYRSEKPESSIFHV</sequence>
<evidence type="ECO:0000313" key="4">
    <source>
        <dbReference type="Proteomes" id="UP001527202"/>
    </source>
</evidence>
<dbReference type="RefSeq" id="WP_042227624.1">
    <property type="nucleotide sequence ID" value="NZ_CP026520.1"/>
</dbReference>
<evidence type="ECO:0008006" key="5">
    <source>
        <dbReference type="Google" id="ProtNLM"/>
    </source>
</evidence>
<evidence type="ECO:0000313" key="1">
    <source>
        <dbReference type="EMBL" id="MCY9599851.1"/>
    </source>
</evidence>
<dbReference type="EMBL" id="JAMDMJ010000055">
    <property type="protein sequence ID" value="MCY9599851.1"/>
    <property type="molecule type" value="Genomic_DNA"/>
</dbReference>
<dbReference type="AlphaFoldDB" id="A0A410WWU5"/>
<protein>
    <recommendedName>
        <fullName evidence="5">GIY-YIG nuclease family protein</fullName>
    </recommendedName>
</protein>
<dbReference type="EMBL" id="CP026520">
    <property type="protein sequence ID" value="QAV18878.1"/>
    <property type="molecule type" value="Genomic_DNA"/>
</dbReference>
<dbReference type="OrthoDB" id="2649585at2"/>
<reference evidence="2 3" key="1">
    <citation type="submission" date="2018-01" db="EMBL/GenBank/DDBJ databases">
        <title>The whole genome sequencing and assembly of Paenibacillus chitinolyticus KCCM 41400 strain.</title>
        <authorList>
            <person name="Kim J.-Y."/>
            <person name="Park M.-K."/>
            <person name="Lee Y.-J."/>
            <person name="Yi H."/>
            <person name="Bahn Y.-S."/>
            <person name="Kim J.F."/>
            <person name="Lee D.-W."/>
        </authorList>
    </citation>
    <scope>NUCLEOTIDE SEQUENCE [LARGE SCALE GENOMIC DNA]</scope>
    <source>
        <strain evidence="2 3">KCCM 41400</strain>
    </source>
</reference>
<evidence type="ECO:0000313" key="3">
    <source>
        <dbReference type="Proteomes" id="UP000288943"/>
    </source>
</evidence>
<dbReference type="GeneID" id="95376082"/>
<keyword evidence="4" id="KW-1185">Reference proteome</keyword>